<gene>
    <name evidence="11" type="ORF">AUP44_11835</name>
    <name evidence="10" type="ORF">DCK97_25820</name>
</gene>
<evidence type="ECO:0000313" key="11">
    <source>
        <dbReference type="EMBL" id="KYO50648.1"/>
    </source>
</evidence>
<organism evidence="11 12">
    <name type="scientific">Tistrella mobilis</name>
    <dbReference type="NCBI Taxonomy" id="171437"/>
    <lineage>
        <taxon>Bacteria</taxon>
        <taxon>Pseudomonadati</taxon>
        <taxon>Pseudomonadota</taxon>
        <taxon>Alphaproteobacteria</taxon>
        <taxon>Geminicoccales</taxon>
        <taxon>Geminicoccaceae</taxon>
        <taxon>Tistrella</taxon>
    </lineage>
</organism>
<evidence type="ECO:0000256" key="2">
    <source>
        <dbReference type="ARBA" id="ARBA00022448"/>
    </source>
</evidence>
<comment type="subcellular location">
    <subcellularLocation>
        <location evidence="1">Cell membrane</location>
        <topology evidence="1">Multi-pass membrane protein</topology>
    </subcellularLocation>
</comment>
<dbReference type="GO" id="GO:0005886">
    <property type="term" value="C:plasma membrane"/>
    <property type="evidence" value="ECO:0007669"/>
    <property type="project" value="UniProtKB-SubCell"/>
</dbReference>
<protein>
    <submittedName>
        <fullName evidence="10 11">ABC transporter permease</fullName>
    </submittedName>
</protein>
<evidence type="ECO:0000256" key="8">
    <source>
        <dbReference type="ARBA" id="ARBA00037998"/>
    </source>
</evidence>
<keyword evidence="4 9" id="KW-0812">Transmembrane</keyword>
<proteinExistence type="inferred from homology"/>
<evidence type="ECO:0000256" key="4">
    <source>
        <dbReference type="ARBA" id="ARBA00022692"/>
    </source>
</evidence>
<dbReference type="InterPro" id="IPR001851">
    <property type="entry name" value="ABC_transp_permease"/>
</dbReference>
<dbReference type="GO" id="GO:0006865">
    <property type="term" value="P:amino acid transport"/>
    <property type="evidence" value="ECO:0007669"/>
    <property type="project" value="UniProtKB-KW"/>
</dbReference>
<dbReference type="InterPro" id="IPR052157">
    <property type="entry name" value="BCAA_transport_permease"/>
</dbReference>
<dbReference type="GeneID" id="97241922"/>
<keyword evidence="7 9" id="KW-0472">Membrane</keyword>
<feature type="transmembrane region" description="Helical" evidence="9">
    <location>
        <begin position="188"/>
        <end position="209"/>
    </location>
</feature>
<evidence type="ECO:0000313" key="12">
    <source>
        <dbReference type="Proteomes" id="UP000075787"/>
    </source>
</evidence>
<keyword evidence="6 9" id="KW-1133">Transmembrane helix</keyword>
<keyword evidence="3" id="KW-1003">Cell membrane</keyword>
<evidence type="ECO:0000313" key="13">
    <source>
        <dbReference type="Proteomes" id="UP000257706"/>
    </source>
</evidence>
<accession>A0A162K7Q1</accession>
<keyword evidence="5" id="KW-0029">Amino-acid transport</keyword>
<evidence type="ECO:0000256" key="1">
    <source>
        <dbReference type="ARBA" id="ARBA00004651"/>
    </source>
</evidence>
<name>A0A162K7Q1_9PROT</name>
<keyword evidence="2" id="KW-0813">Transport</keyword>
<dbReference type="PANTHER" id="PTHR11795">
    <property type="entry name" value="BRANCHED-CHAIN AMINO ACID TRANSPORT SYSTEM PERMEASE PROTEIN LIVH"/>
    <property type="match status" value="1"/>
</dbReference>
<dbReference type="PANTHER" id="PTHR11795:SF451">
    <property type="entry name" value="ABC TRANSPORTER PERMEASE PROTEIN"/>
    <property type="match status" value="1"/>
</dbReference>
<feature type="transmembrane region" description="Helical" evidence="9">
    <location>
        <begin position="262"/>
        <end position="281"/>
    </location>
</feature>
<evidence type="ECO:0000256" key="6">
    <source>
        <dbReference type="ARBA" id="ARBA00022989"/>
    </source>
</evidence>
<evidence type="ECO:0000313" key="10">
    <source>
        <dbReference type="EMBL" id="HAE50837.1"/>
    </source>
</evidence>
<evidence type="ECO:0000256" key="7">
    <source>
        <dbReference type="ARBA" id="ARBA00023136"/>
    </source>
</evidence>
<evidence type="ECO:0000256" key="3">
    <source>
        <dbReference type="ARBA" id="ARBA00022475"/>
    </source>
</evidence>
<feature type="transmembrane region" description="Helical" evidence="9">
    <location>
        <begin position="6"/>
        <end position="27"/>
    </location>
</feature>
<dbReference type="OrthoDB" id="9778908at2"/>
<comment type="caution">
    <text evidence="11">The sequence shown here is derived from an EMBL/GenBank/DDBJ whole genome shotgun (WGS) entry which is preliminary data.</text>
</comment>
<reference evidence="11 12" key="1">
    <citation type="submission" date="2015-12" db="EMBL/GenBank/DDBJ databases">
        <title>Genome sequence of Tistrella mobilis MCCC 1A02139.</title>
        <authorList>
            <person name="Lu L."/>
            <person name="Lai Q."/>
            <person name="Shao Z."/>
            <person name="Qian P."/>
        </authorList>
    </citation>
    <scope>NUCLEOTIDE SEQUENCE [LARGE SCALE GENOMIC DNA]</scope>
    <source>
        <strain evidence="11 12">MCCC 1A02139</strain>
    </source>
</reference>
<dbReference type="Proteomes" id="UP000257706">
    <property type="component" value="Unassembled WGS sequence"/>
</dbReference>
<dbReference type="Proteomes" id="UP000075787">
    <property type="component" value="Unassembled WGS sequence"/>
</dbReference>
<feature type="transmembrane region" description="Helical" evidence="9">
    <location>
        <begin position="132"/>
        <end position="156"/>
    </location>
</feature>
<feature type="transmembrane region" description="Helical" evidence="9">
    <location>
        <begin position="34"/>
        <end position="52"/>
    </location>
</feature>
<dbReference type="Pfam" id="PF02653">
    <property type="entry name" value="BPD_transp_2"/>
    <property type="match status" value="1"/>
</dbReference>
<feature type="transmembrane region" description="Helical" evidence="9">
    <location>
        <begin position="221"/>
        <end position="250"/>
    </location>
</feature>
<dbReference type="EMBL" id="DMAI01000420">
    <property type="protein sequence ID" value="HAE50837.1"/>
    <property type="molecule type" value="Genomic_DNA"/>
</dbReference>
<dbReference type="CDD" id="cd06582">
    <property type="entry name" value="TM_PBP1_LivH_like"/>
    <property type="match status" value="1"/>
</dbReference>
<evidence type="ECO:0000256" key="9">
    <source>
        <dbReference type="SAM" id="Phobius"/>
    </source>
</evidence>
<feature type="transmembrane region" description="Helical" evidence="9">
    <location>
        <begin position="89"/>
        <end position="112"/>
    </location>
</feature>
<reference evidence="10 13" key="2">
    <citation type="journal article" date="2018" name="Nat. Biotechnol.">
        <title>A standardized bacterial taxonomy based on genome phylogeny substantially revises the tree of life.</title>
        <authorList>
            <person name="Parks D.H."/>
            <person name="Chuvochina M."/>
            <person name="Waite D.W."/>
            <person name="Rinke C."/>
            <person name="Skarshewski A."/>
            <person name="Chaumeil P.A."/>
            <person name="Hugenholtz P."/>
        </authorList>
    </citation>
    <scope>NUCLEOTIDE SEQUENCE [LARGE SCALE GENOMIC DNA]</scope>
    <source>
        <strain evidence="10">UBA8739</strain>
    </source>
</reference>
<dbReference type="GO" id="GO:0022857">
    <property type="term" value="F:transmembrane transporter activity"/>
    <property type="evidence" value="ECO:0007669"/>
    <property type="project" value="InterPro"/>
</dbReference>
<feature type="transmembrane region" description="Helical" evidence="9">
    <location>
        <begin position="58"/>
        <end position="82"/>
    </location>
</feature>
<evidence type="ECO:0000256" key="5">
    <source>
        <dbReference type="ARBA" id="ARBA00022970"/>
    </source>
</evidence>
<sequence>MLAQMAVSGIALGAIYGLVALGIVLVYRATGVINFAHGEGVMISAFIAWTLLEAGVPYWLAAILTIAAAALIGLAIEVVLIGRFIGKPLLANAIATLGLYLILGDVAVWIWGKDPHDMAGPFSQAPILIGGVAVSLADLGIIATCLVLSAALFAFFRYARTGIAMQAAMSNETAARLQGVPVARMHGLAWMLSYMVGAVAGLLIAPLTFLHFTMMQQALHFAFAAAVLGGLTSMPGALVGGAIVGLTANLTGAYVDSAFKEFMPFLVMLAILIVKPSGLLGRHATKKI</sequence>
<dbReference type="RefSeq" id="WP_062767638.1">
    <property type="nucleotide sequence ID" value="NZ_CP121027.1"/>
</dbReference>
<dbReference type="AlphaFoldDB" id="A0A162K7Q1"/>
<comment type="similarity">
    <text evidence="8">Belongs to the binding-protein-dependent transport system permease family. LivHM subfamily.</text>
</comment>
<dbReference type="EMBL" id="LPZR01000194">
    <property type="protein sequence ID" value="KYO50648.1"/>
    <property type="molecule type" value="Genomic_DNA"/>
</dbReference>